<dbReference type="InterPro" id="IPR001387">
    <property type="entry name" value="Cro/C1-type_HTH"/>
</dbReference>
<dbReference type="Gene3D" id="1.10.260.40">
    <property type="entry name" value="lambda repressor-like DNA-binding domains"/>
    <property type="match status" value="1"/>
</dbReference>
<dbReference type="InterPro" id="IPR010982">
    <property type="entry name" value="Lambda_DNA-bd_dom_sf"/>
</dbReference>
<dbReference type="PANTHER" id="PTHR46797:SF1">
    <property type="entry name" value="METHYLPHOSPHONATE SYNTHASE"/>
    <property type="match status" value="1"/>
</dbReference>
<dbReference type="SMART" id="SM00530">
    <property type="entry name" value="HTH_XRE"/>
    <property type="match status" value="1"/>
</dbReference>
<dbReference type="RefSeq" id="WP_259138439.1">
    <property type="nucleotide sequence ID" value="NZ_JANUXX010000005.1"/>
</dbReference>
<evidence type="ECO:0000259" key="2">
    <source>
        <dbReference type="PROSITE" id="PS50943"/>
    </source>
</evidence>
<name>A0ABT2F7K1_9STRE</name>
<keyword evidence="4" id="KW-1185">Reference proteome</keyword>
<proteinExistence type="predicted"/>
<gene>
    <name evidence="3" type="ORF">NXS10_05240</name>
</gene>
<protein>
    <submittedName>
        <fullName evidence="3">Helix-turn-helix domain-containing protein</fullName>
    </submittedName>
</protein>
<feature type="domain" description="HTH cro/C1-type" evidence="2">
    <location>
        <begin position="7"/>
        <end position="68"/>
    </location>
</feature>
<accession>A0ABT2F7K1</accession>
<dbReference type="PROSITE" id="PS50943">
    <property type="entry name" value="HTH_CROC1"/>
    <property type="match status" value="1"/>
</dbReference>
<evidence type="ECO:0000313" key="4">
    <source>
        <dbReference type="Proteomes" id="UP001206548"/>
    </source>
</evidence>
<evidence type="ECO:0000313" key="3">
    <source>
        <dbReference type="EMBL" id="MCS4488360.1"/>
    </source>
</evidence>
<keyword evidence="1" id="KW-0238">DNA-binding</keyword>
<sequence length="133" mass="14827">MKLGKIVKDYRTSQRLSMGKFAKLANLSKAYISMLEKGENPATKRPISPSLETIQNIAHAMNVDFEFLISQIEGNQMGARDGDTSLTVTQNATLKAINDKVGQLHPKRQKTVLKAVIEQLEEQLEEEEQGALE</sequence>
<reference evidence="3 4" key="1">
    <citation type="journal article" date="2023" name="Int. J. Syst. Evol. Microbiol.">
        <title>Streptococcus sciuri sp. nov., Staphylococcus marylandisciuri sp. nov. and Staphylococcus americanisciuri sp. nov., isolated from faeces of eastern grey squirrel (Sciurus carolinensis).</title>
        <authorList>
            <person name="Volokhov D.V."/>
            <person name="Zagorodnyaya T.A."/>
            <person name="Furtak V.A."/>
            <person name="Nattanmai G."/>
            <person name="Randall L."/>
            <person name="Jose S."/>
            <person name="Gao Y."/>
            <person name="Eisenberg T."/>
            <person name="Delmonte P."/>
            <person name="Blom J."/>
            <person name="Mitchell K.K."/>
        </authorList>
    </citation>
    <scope>NUCLEOTIDE SEQUENCE [LARGE SCALE GENOMIC DNA]</scope>
    <source>
        <strain evidence="3 4">SQ9-PEA</strain>
    </source>
</reference>
<dbReference type="CDD" id="cd00093">
    <property type="entry name" value="HTH_XRE"/>
    <property type="match status" value="1"/>
</dbReference>
<dbReference type="Pfam" id="PF01381">
    <property type="entry name" value="HTH_3"/>
    <property type="match status" value="1"/>
</dbReference>
<dbReference type="InterPro" id="IPR050807">
    <property type="entry name" value="TransReg_Diox_bact_type"/>
</dbReference>
<dbReference type="PANTHER" id="PTHR46797">
    <property type="entry name" value="HTH-TYPE TRANSCRIPTIONAL REGULATOR"/>
    <property type="match status" value="1"/>
</dbReference>
<dbReference type="SUPFAM" id="SSF47413">
    <property type="entry name" value="lambda repressor-like DNA-binding domains"/>
    <property type="match status" value="1"/>
</dbReference>
<dbReference type="EMBL" id="JANUXX010000005">
    <property type="protein sequence ID" value="MCS4488360.1"/>
    <property type="molecule type" value="Genomic_DNA"/>
</dbReference>
<comment type="caution">
    <text evidence="3">The sequence shown here is derived from an EMBL/GenBank/DDBJ whole genome shotgun (WGS) entry which is preliminary data.</text>
</comment>
<evidence type="ECO:0000256" key="1">
    <source>
        <dbReference type="ARBA" id="ARBA00023125"/>
    </source>
</evidence>
<dbReference type="Proteomes" id="UP001206548">
    <property type="component" value="Unassembled WGS sequence"/>
</dbReference>
<organism evidence="3 4">
    <name type="scientific">Streptococcus sciuri</name>
    <dbReference type="NCBI Taxonomy" id="2973939"/>
    <lineage>
        <taxon>Bacteria</taxon>
        <taxon>Bacillati</taxon>
        <taxon>Bacillota</taxon>
        <taxon>Bacilli</taxon>
        <taxon>Lactobacillales</taxon>
        <taxon>Streptococcaceae</taxon>
        <taxon>Streptococcus</taxon>
    </lineage>
</organism>